<gene>
    <name evidence="6" type="primary">ruvA</name>
    <name evidence="6" type="ORF">DLD82_05575</name>
</gene>
<dbReference type="Pfam" id="PF01330">
    <property type="entry name" value="RuvA_N"/>
    <property type="match status" value="1"/>
</dbReference>
<keyword evidence="2" id="KW-0227">DNA damage</keyword>
<dbReference type="GO" id="GO:0006310">
    <property type="term" value="P:DNA recombination"/>
    <property type="evidence" value="ECO:0007669"/>
    <property type="project" value="InterPro"/>
</dbReference>
<dbReference type="SMART" id="SM00278">
    <property type="entry name" value="HhH1"/>
    <property type="match status" value="2"/>
</dbReference>
<keyword evidence="7" id="KW-1185">Reference proteome</keyword>
<evidence type="ECO:0000313" key="6">
    <source>
        <dbReference type="EMBL" id="PWR75257.1"/>
    </source>
</evidence>
<dbReference type="HAMAP" id="MF_00031">
    <property type="entry name" value="DNA_HJ_migration_RuvA"/>
    <property type="match status" value="1"/>
</dbReference>
<dbReference type="Gene3D" id="1.10.150.20">
    <property type="entry name" value="5' to 3' exonuclease, C-terminal subdomain"/>
    <property type="match status" value="1"/>
</dbReference>
<dbReference type="InterPro" id="IPR011114">
    <property type="entry name" value="RuvA_C"/>
</dbReference>
<dbReference type="CDD" id="cd14332">
    <property type="entry name" value="UBA_RuvA_C"/>
    <property type="match status" value="1"/>
</dbReference>
<dbReference type="GO" id="GO:0005524">
    <property type="term" value="F:ATP binding"/>
    <property type="evidence" value="ECO:0007669"/>
    <property type="project" value="InterPro"/>
</dbReference>
<sequence length="195" mass="21632">MIARIRGVIVHKSEGHIIIETGGIGYKVRVTDKVINTSLSDQETILYTELIVRQDLLQLFGFSSPIEAELFRLLISVSHIGPQTGLSIINKLSIPEIYSAIFNKKTDVLAKVPGLGKKGAERIILELQNKISDVITEHDITDDESVPMQDALLALISLGYSSDEAERALLTVRKEIDQENSTDIVKKALVELRKK</sequence>
<dbReference type="Pfam" id="PF07499">
    <property type="entry name" value="RuvA_C"/>
    <property type="match status" value="1"/>
</dbReference>
<dbReference type="InterPro" id="IPR010994">
    <property type="entry name" value="RuvA_2-like"/>
</dbReference>
<dbReference type="OrthoDB" id="146701at2157"/>
<dbReference type="SUPFAM" id="SSF50249">
    <property type="entry name" value="Nucleic acid-binding proteins"/>
    <property type="match status" value="1"/>
</dbReference>
<keyword evidence="4" id="KW-0234">DNA repair</keyword>
<dbReference type="GO" id="GO:0006281">
    <property type="term" value="P:DNA repair"/>
    <property type="evidence" value="ECO:0007669"/>
    <property type="project" value="UniProtKB-KW"/>
</dbReference>
<dbReference type="RefSeq" id="WP_109940119.1">
    <property type="nucleotide sequence ID" value="NZ_CP176366.1"/>
</dbReference>
<name>A0A2V2NFT9_9EURY</name>
<evidence type="ECO:0000256" key="2">
    <source>
        <dbReference type="ARBA" id="ARBA00022763"/>
    </source>
</evidence>
<dbReference type="AlphaFoldDB" id="A0A2V2NFT9"/>
<dbReference type="SUPFAM" id="SSF47781">
    <property type="entry name" value="RuvA domain 2-like"/>
    <property type="match status" value="1"/>
</dbReference>
<dbReference type="InterPro" id="IPR012340">
    <property type="entry name" value="NA-bd_OB-fold"/>
</dbReference>
<feature type="domain" description="Helix-hairpin-helix DNA-binding motif class 1" evidence="5">
    <location>
        <begin position="107"/>
        <end position="126"/>
    </location>
</feature>
<dbReference type="InterPro" id="IPR036267">
    <property type="entry name" value="RuvA_C_sf"/>
</dbReference>
<evidence type="ECO:0000259" key="5">
    <source>
        <dbReference type="SMART" id="SM00278"/>
    </source>
</evidence>
<proteinExistence type="inferred from homology"/>
<dbReference type="InterPro" id="IPR000085">
    <property type="entry name" value="RuvA"/>
</dbReference>
<dbReference type="Gene3D" id="1.10.8.10">
    <property type="entry name" value="DNA helicase RuvA subunit, C-terminal domain"/>
    <property type="match status" value="1"/>
</dbReference>
<dbReference type="Gene3D" id="2.40.50.140">
    <property type="entry name" value="Nucleic acid-binding proteins"/>
    <property type="match status" value="1"/>
</dbReference>
<protein>
    <submittedName>
        <fullName evidence="6">Holliday junction branch migration protein RuvA</fullName>
    </submittedName>
</protein>
<feature type="domain" description="Helix-hairpin-helix DNA-binding motif class 1" evidence="5">
    <location>
        <begin position="72"/>
        <end position="91"/>
    </location>
</feature>
<dbReference type="GO" id="GO:0003677">
    <property type="term" value="F:DNA binding"/>
    <property type="evidence" value="ECO:0007669"/>
    <property type="project" value="UniProtKB-KW"/>
</dbReference>
<dbReference type="GO" id="GO:0009378">
    <property type="term" value="F:four-way junction helicase activity"/>
    <property type="evidence" value="ECO:0007669"/>
    <property type="project" value="InterPro"/>
</dbReference>
<dbReference type="EMBL" id="QGMZ01000011">
    <property type="protein sequence ID" value="PWR75257.1"/>
    <property type="molecule type" value="Genomic_DNA"/>
</dbReference>
<accession>A0A2V2NFT9</accession>
<comment type="caution">
    <text evidence="6">The sequence shown here is derived from an EMBL/GenBank/DDBJ whole genome shotgun (WGS) entry which is preliminary data.</text>
</comment>
<keyword evidence="1" id="KW-0963">Cytoplasm</keyword>
<dbReference type="InterPro" id="IPR013849">
    <property type="entry name" value="DNA_helicase_Holl-junc_RuvA_I"/>
</dbReference>
<reference evidence="6 7" key="1">
    <citation type="submission" date="2018-05" db="EMBL/GenBank/DDBJ databases">
        <title>Draft genome of Methanospirillum stamsii Pt1.</title>
        <authorList>
            <person name="Dueholm M.S."/>
            <person name="Nielsen P.H."/>
            <person name="Bakmann L.F."/>
            <person name="Otzen D.E."/>
        </authorList>
    </citation>
    <scope>NUCLEOTIDE SEQUENCE [LARGE SCALE GENOMIC DNA]</scope>
    <source>
        <strain evidence="6 7">Pt1</strain>
    </source>
</reference>
<dbReference type="NCBIfam" id="TIGR00084">
    <property type="entry name" value="ruvA"/>
    <property type="match status" value="1"/>
</dbReference>
<dbReference type="SUPFAM" id="SSF46929">
    <property type="entry name" value="DNA helicase RuvA subunit, C-terminal domain"/>
    <property type="match status" value="1"/>
</dbReference>
<dbReference type="InterPro" id="IPR003583">
    <property type="entry name" value="Hlx-hairpin-Hlx_DNA-bd_motif"/>
</dbReference>
<dbReference type="Proteomes" id="UP000245934">
    <property type="component" value="Unassembled WGS sequence"/>
</dbReference>
<organism evidence="6 7">
    <name type="scientific">Methanospirillum stamsii</name>
    <dbReference type="NCBI Taxonomy" id="1277351"/>
    <lineage>
        <taxon>Archaea</taxon>
        <taxon>Methanobacteriati</taxon>
        <taxon>Methanobacteriota</taxon>
        <taxon>Stenosarchaea group</taxon>
        <taxon>Methanomicrobia</taxon>
        <taxon>Methanomicrobiales</taxon>
        <taxon>Methanospirillaceae</taxon>
        <taxon>Methanospirillum</taxon>
    </lineage>
</organism>
<evidence type="ECO:0000256" key="3">
    <source>
        <dbReference type="ARBA" id="ARBA00023125"/>
    </source>
</evidence>
<evidence type="ECO:0000256" key="1">
    <source>
        <dbReference type="ARBA" id="ARBA00022490"/>
    </source>
</evidence>
<evidence type="ECO:0000313" key="7">
    <source>
        <dbReference type="Proteomes" id="UP000245934"/>
    </source>
</evidence>
<dbReference type="GO" id="GO:0009379">
    <property type="term" value="C:Holliday junction helicase complex"/>
    <property type="evidence" value="ECO:0007669"/>
    <property type="project" value="InterPro"/>
</dbReference>
<keyword evidence="3" id="KW-0238">DNA-binding</keyword>
<dbReference type="Pfam" id="PF14520">
    <property type="entry name" value="HHH_5"/>
    <property type="match status" value="1"/>
</dbReference>
<evidence type="ECO:0000256" key="4">
    <source>
        <dbReference type="ARBA" id="ARBA00023204"/>
    </source>
</evidence>
<dbReference type="GeneID" id="97610825"/>